<feature type="coiled-coil region" evidence="1">
    <location>
        <begin position="262"/>
        <end position="296"/>
    </location>
</feature>
<keyword evidence="1" id="KW-0175">Coiled coil</keyword>
<dbReference type="RefSeq" id="WP_088179101.1">
    <property type="nucleotide sequence ID" value="NZ_CAWPHM010000097.1"/>
</dbReference>
<sequence length="364" mass="40922">MKYEDAMARAGIYKSEVVRARNKLLAMGRYPSIDAIRSELGDTGSKGTIHRYLKEIEEEEGGSTGTQVAVSEAIQDLAARLAERLHEEADQRLAALTDKHKAEIAALNDTIATLRNEVESFRSQSERQALELGAEKAAHSEILSVLQEERIVRAQMAQRIQDMEGQLVKEEAHRVSLEEKHQHAREALAHFRTAAKEQREQDQRQFEQQIQFLQGELRNAKETANAKQQELIRSHEDNARLSSELTHAHSELHRHDGEVRTLRSVKEQLAVAEVKIQQLTDQLAQANGRVSDLDKENQANLCKLRESMETGQRLAAELMAAKAVAASHEKVFEKLATLQSPQAKSTNAKKNSVDNQDSLFNSEE</sequence>
<name>A0A972FHU4_9RHOO</name>
<dbReference type="InterPro" id="IPR021104">
    <property type="entry name" value="KfrA_DNA-bd_N"/>
</dbReference>
<gene>
    <name evidence="4" type="ORF">GPA21_18855</name>
</gene>
<proteinExistence type="predicted"/>
<dbReference type="Proteomes" id="UP000599523">
    <property type="component" value="Unassembled WGS sequence"/>
</dbReference>
<feature type="coiled-coil region" evidence="1">
    <location>
        <begin position="160"/>
        <end position="230"/>
    </location>
</feature>
<comment type="caution">
    <text evidence="4">The sequence shown here is derived from an EMBL/GenBank/DDBJ whole genome shotgun (WGS) entry which is preliminary data.</text>
</comment>
<evidence type="ECO:0000259" key="3">
    <source>
        <dbReference type="Pfam" id="PF11740"/>
    </source>
</evidence>
<protein>
    <submittedName>
        <fullName evidence="4">Integrase</fullName>
    </submittedName>
</protein>
<feature type="region of interest" description="Disordered" evidence="2">
    <location>
        <begin position="339"/>
        <end position="364"/>
    </location>
</feature>
<feature type="domain" description="KfrA N-terminal DNA-binding" evidence="3">
    <location>
        <begin position="14"/>
        <end position="122"/>
    </location>
</feature>
<evidence type="ECO:0000256" key="1">
    <source>
        <dbReference type="SAM" id="Coils"/>
    </source>
</evidence>
<accession>A0A972FHU4</accession>
<organism evidence="4 5">
    <name type="scientific">Azoarcus taiwanensis</name>
    <dbReference type="NCBI Taxonomy" id="666964"/>
    <lineage>
        <taxon>Bacteria</taxon>
        <taxon>Pseudomonadati</taxon>
        <taxon>Pseudomonadota</taxon>
        <taxon>Betaproteobacteria</taxon>
        <taxon>Rhodocyclales</taxon>
        <taxon>Zoogloeaceae</taxon>
        <taxon>Azoarcus</taxon>
    </lineage>
</organism>
<reference evidence="4" key="1">
    <citation type="submission" date="2019-12" db="EMBL/GenBank/DDBJ databases">
        <title>Comparative genomics gives insights into the taxonomy of the Azoarcus-Aromatoleum group and reveals separate origins of nif in the plant-associated Azoarcus and non-plant-associated Aromatoleum sub-groups.</title>
        <authorList>
            <person name="Lafos M."/>
            <person name="Maluk M."/>
            <person name="Batista M."/>
            <person name="Junghare M."/>
            <person name="Carmona M."/>
            <person name="Faoro H."/>
            <person name="Cruz L.M."/>
            <person name="Battistoni F."/>
            <person name="De Souza E."/>
            <person name="Pedrosa F."/>
            <person name="Chen W.-M."/>
            <person name="Poole P.S."/>
            <person name="Dixon R.A."/>
            <person name="James E.K."/>
        </authorList>
    </citation>
    <scope>NUCLEOTIDE SEQUENCE</scope>
    <source>
        <strain evidence="4">NSC3</strain>
    </source>
</reference>
<evidence type="ECO:0000313" key="5">
    <source>
        <dbReference type="Proteomes" id="UP000599523"/>
    </source>
</evidence>
<feature type="coiled-coil region" evidence="1">
    <location>
        <begin position="79"/>
        <end position="124"/>
    </location>
</feature>
<dbReference type="AlphaFoldDB" id="A0A972FHU4"/>
<evidence type="ECO:0000313" key="4">
    <source>
        <dbReference type="EMBL" id="NMG05010.1"/>
    </source>
</evidence>
<keyword evidence="5" id="KW-1185">Reference proteome</keyword>
<dbReference type="EMBL" id="WTVM01000188">
    <property type="protein sequence ID" value="NMG05010.1"/>
    <property type="molecule type" value="Genomic_DNA"/>
</dbReference>
<dbReference type="Pfam" id="PF11740">
    <property type="entry name" value="KfrA_N"/>
    <property type="match status" value="1"/>
</dbReference>
<evidence type="ECO:0000256" key="2">
    <source>
        <dbReference type="SAM" id="MobiDB-lite"/>
    </source>
</evidence>